<keyword evidence="2" id="KW-1185">Reference proteome</keyword>
<proteinExistence type="predicted"/>
<comment type="caution">
    <text evidence="1">The sequence shown here is derived from an EMBL/GenBank/DDBJ whole genome shotgun (WGS) entry which is preliminary data.</text>
</comment>
<protein>
    <submittedName>
        <fullName evidence="1">Uncharacterized protein</fullName>
    </submittedName>
</protein>
<name>A0A2P5BQB4_TREOI</name>
<evidence type="ECO:0000313" key="2">
    <source>
        <dbReference type="Proteomes" id="UP000237000"/>
    </source>
</evidence>
<organism evidence="1 2">
    <name type="scientific">Trema orientale</name>
    <name type="common">Charcoal tree</name>
    <name type="synonym">Celtis orientalis</name>
    <dbReference type="NCBI Taxonomy" id="63057"/>
    <lineage>
        <taxon>Eukaryota</taxon>
        <taxon>Viridiplantae</taxon>
        <taxon>Streptophyta</taxon>
        <taxon>Embryophyta</taxon>
        <taxon>Tracheophyta</taxon>
        <taxon>Spermatophyta</taxon>
        <taxon>Magnoliopsida</taxon>
        <taxon>eudicotyledons</taxon>
        <taxon>Gunneridae</taxon>
        <taxon>Pentapetalae</taxon>
        <taxon>rosids</taxon>
        <taxon>fabids</taxon>
        <taxon>Rosales</taxon>
        <taxon>Cannabaceae</taxon>
        <taxon>Trema</taxon>
    </lineage>
</organism>
<gene>
    <name evidence="1" type="ORF">TorRG33x02_312340</name>
</gene>
<reference evidence="2" key="1">
    <citation type="submission" date="2016-06" db="EMBL/GenBank/DDBJ databases">
        <title>Parallel loss of symbiosis genes in relatives of nitrogen-fixing non-legume Parasponia.</title>
        <authorList>
            <person name="Van Velzen R."/>
            <person name="Holmer R."/>
            <person name="Bu F."/>
            <person name="Rutten L."/>
            <person name="Van Zeijl A."/>
            <person name="Liu W."/>
            <person name="Santuari L."/>
            <person name="Cao Q."/>
            <person name="Sharma T."/>
            <person name="Shen D."/>
            <person name="Roswanjaya Y."/>
            <person name="Wardhani T."/>
            <person name="Kalhor M.S."/>
            <person name="Jansen J."/>
            <person name="Van den Hoogen J."/>
            <person name="Gungor B."/>
            <person name="Hartog M."/>
            <person name="Hontelez J."/>
            <person name="Verver J."/>
            <person name="Yang W.-C."/>
            <person name="Schijlen E."/>
            <person name="Repin R."/>
            <person name="Schilthuizen M."/>
            <person name="Schranz E."/>
            <person name="Heidstra R."/>
            <person name="Miyata K."/>
            <person name="Fedorova E."/>
            <person name="Kohlen W."/>
            <person name="Bisseling T."/>
            <person name="Smit S."/>
            <person name="Geurts R."/>
        </authorList>
    </citation>
    <scope>NUCLEOTIDE SEQUENCE [LARGE SCALE GENOMIC DNA]</scope>
    <source>
        <strain evidence="2">cv. RG33-2</strain>
    </source>
</reference>
<dbReference type="AlphaFoldDB" id="A0A2P5BQB4"/>
<sequence length="97" mass="10848">MVEILIELSKSLMVETFEFSCVLQSIGFARNSCLHGSRSWGVISQVEFAQSFIHEFQTSNGLLKTNHSTPITPPKWPASSHGSFKLNYDASVKNGEW</sequence>
<accession>A0A2P5BQB4</accession>
<dbReference type="Proteomes" id="UP000237000">
    <property type="component" value="Unassembled WGS sequence"/>
</dbReference>
<dbReference type="EMBL" id="JXTC01000479">
    <property type="protein sequence ID" value="PON51002.1"/>
    <property type="molecule type" value="Genomic_DNA"/>
</dbReference>
<evidence type="ECO:0000313" key="1">
    <source>
        <dbReference type="EMBL" id="PON51002.1"/>
    </source>
</evidence>
<dbReference type="InParanoid" id="A0A2P5BQB4"/>